<name>A0A314KS79_NICAT</name>
<proteinExistence type="predicted"/>
<feature type="non-terminal residue" evidence="2">
    <location>
        <position position="208"/>
    </location>
</feature>
<dbReference type="EMBL" id="MJEQ01001113">
    <property type="protein sequence ID" value="OIT32172.1"/>
    <property type="molecule type" value="Genomic_DNA"/>
</dbReference>
<feature type="non-terminal residue" evidence="2">
    <location>
        <position position="1"/>
    </location>
</feature>
<comment type="caution">
    <text evidence="2">The sequence shown here is derived from an EMBL/GenBank/DDBJ whole genome shotgun (WGS) entry which is preliminary data.</text>
</comment>
<protein>
    <submittedName>
        <fullName evidence="2">Uncharacterized protein</fullName>
    </submittedName>
</protein>
<evidence type="ECO:0000313" key="3">
    <source>
        <dbReference type="Proteomes" id="UP000187609"/>
    </source>
</evidence>
<feature type="region of interest" description="Disordered" evidence="1">
    <location>
        <begin position="102"/>
        <end position="123"/>
    </location>
</feature>
<sequence length="208" mass="23239">LLLLSPLPSLNHAYSLLIRDEKQREVQISHHPAESAFVAAQQPHGGQKVTPAKKFNMETKKGTQFCNYCKKQNHTIENCYRMIGFASDFKFTKSKRFNGAKSNAAVSMETSDSQPNSAGDQPMTQDQFHSLYQLLQQVKVGSQIEQTDEETVFANCAGIPHSSSSSKTYISVSLQSISWIFYSGASEHMTSDLQLLFNVKLLPKPVYV</sequence>
<dbReference type="PANTHER" id="PTHR34222">
    <property type="entry name" value="GAG_PRE-INTEGRS DOMAIN-CONTAINING PROTEIN"/>
    <property type="match status" value="1"/>
</dbReference>
<dbReference type="Proteomes" id="UP000187609">
    <property type="component" value="Unassembled WGS sequence"/>
</dbReference>
<dbReference type="AlphaFoldDB" id="A0A314KS79"/>
<dbReference type="PANTHER" id="PTHR34222:SF33">
    <property type="entry name" value="RETROTRANSPOSON GAG DOMAIN-CONTAINING PROTEIN"/>
    <property type="match status" value="1"/>
</dbReference>
<accession>A0A314KS79</accession>
<evidence type="ECO:0000313" key="2">
    <source>
        <dbReference type="EMBL" id="OIT32172.1"/>
    </source>
</evidence>
<reference evidence="2" key="1">
    <citation type="submission" date="2016-11" db="EMBL/GenBank/DDBJ databases">
        <title>The genome of Nicotiana attenuata.</title>
        <authorList>
            <person name="Xu S."/>
            <person name="Brockmoeller T."/>
            <person name="Gaquerel E."/>
            <person name="Navarro A."/>
            <person name="Kuhl H."/>
            <person name="Gase K."/>
            <person name="Ling Z."/>
            <person name="Zhou W."/>
            <person name="Kreitzer C."/>
            <person name="Stanke M."/>
            <person name="Tang H."/>
            <person name="Lyons E."/>
            <person name="Pandey P."/>
            <person name="Pandey S.P."/>
            <person name="Timmermann B."/>
            <person name="Baldwin I.T."/>
        </authorList>
    </citation>
    <scope>NUCLEOTIDE SEQUENCE [LARGE SCALE GENOMIC DNA]</scope>
    <source>
        <strain evidence="2">UT</strain>
    </source>
</reference>
<keyword evidence="3" id="KW-1185">Reference proteome</keyword>
<gene>
    <name evidence="2" type="ORF">A4A49_58350</name>
</gene>
<evidence type="ECO:0000256" key="1">
    <source>
        <dbReference type="SAM" id="MobiDB-lite"/>
    </source>
</evidence>
<organism evidence="2 3">
    <name type="scientific">Nicotiana attenuata</name>
    <name type="common">Coyote tobacco</name>
    <dbReference type="NCBI Taxonomy" id="49451"/>
    <lineage>
        <taxon>Eukaryota</taxon>
        <taxon>Viridiplantae</taxon>
        <taxon>Streptophyta</taxon>
        <taxon>Embryophyta</taxon>
        <taxon>Tracheophyta</taxon>
        <taxon>Spermatophyta</taxon>
        <taxon>Magnoliopsida</taxon>
        <taxon>eudicotyledons</taxon>
        <taxon>Gunneridae</taxon>
        <taxon>Pentapetalae</taxon>
        <taxon>asterids</taxon>
        <taxon>lamiids</taxon>
        <taxon>Solanales</taxon>
        <taxon>Solanaceae</taxon>
        <taxon>Nicotianoideae</taxon>
        <taxon>Nicotianeae</taxon>
        <taxon>Nicotiana</taxon>
    </lineage>
</organism>